<feature type="transmembrane region" description="Helical" evidence="8">
    <location>
        <begin position="231"/>
        <end position="258"/>
    </location>
</feature>
<dbReference type="EMBL" id="CAJNOR010001143">
    <property type="protein sequence ID" value="CAF1084452.1"/>
    <property type="molecule type" value="Genomic_DNA"/>
</dbReference>
<feature type="transmembrane region" description="Helical" evidence="8">
    <location>
        <begin position="270"/>
        <end position="292"/>
    </location>
</feature>
<evidence type="ECO:0000256" key="3">
    <source>
        <dbReference type="ARBA" id="ARBA00022989"/>
    </source>
</evidence>
<dbReference type="AlphaFoldDB" id="A0A814V3B1"/>
<sequence length="326" mass="37803">MSSAVVTSLIDSYRQVFIYMGIPILSFGLVGDIFNILVFLSLRTFRQSSCAFYLTTMSLLNLGQLITGLLSRILITGYDIDLTRTSLFYCKFRLFFLQVSTASSLGCICLATIDQYFATCARPRWQQWCNIYLSRRILFGLIVIVIIEQSPCMIVYDHRILSVTSNETICVSTSIDFDKFNIYFNSLVLGNVIPLTITSTFGVLIYRNIQQLSYRTVPLVRQELDKQLNSMVLILIFCIHMTFLPQLIVYFIAVYGNIQNSRTRAQLNLAYAITLCLYYSFFASSFYIYMIVSERFRRQFVYVIFQMHINRYRPQRVAPNVIFNLT</sequence>
<comment type="subcellular location">
    <subcellularLocation>
        <location evidence="1">Membrane</location>
        <topology evidence="1">Multi-pass membrane protein</topology>
    </subcellularLocation>
</comment>
<dbReference type="Proteomes" id="UP000663852">
    <property type="component" value="Unassembled WGS sequence"/>
</dbReference>
<keyword evidence="4" id="KW-0297">G-protein coupled receptor</keyword>
<dbReference type="InterPro" id="IPR000276">
    <property type="entry name" value="GPCR_Rhodpsn"/>
</dbReference>
<feature type="transmembrane region" description="Helical" evidence="8">
    <location>
        <begin position="182"/>
        <end position="206"/>
    </location>
</feature>
<comment type="caution">
    <text evidence="11">The sequence shown here is derived from an EMBL/GenBank/DDBJ whole genome shotgun (WGS) entry which is preliminary data.</text>
</comment>
<evidence type="ECO:0000313" key="12">
    <source>
        <dbReference type="Proteomes" id="UP000663828"/>
    </source>
</evidence>
<dbReference type="Proteomes" id="UP000663828">
    <property type="component" value="Unassembled WGS sequence"/>
</dbReference>
<dbReference type="PANTHER" id="PTHR24243">
    <property type="entry name" value="G-PROTEIN COUPLED RECEPTOR"/>
    <property type="match status" value="1"/>
</dbReference>
<dbReference type="PROSITE" id="PS50262">
    <property type="entry name" value="G_PROTEIN_RECEP_F1_2"/>
    <property type="match status" value="1"/>
</dbReference>
<evidence type="ECO:0000256" key="4">
    <source>
        <dbReference type="ARBA" id="ARBA00023040"/>
    </source>
</evidence>
<dbReference type="Gene3D" id="1.20.1070.10">
    <property type="entry name" value="Rhodopsin 7-helix transmembrane proteins"/>
    <property type="match status" value="1"/>
</dbReference>
<evidence type="ECO:0000259" key="9">
    <source>
        <dbReference type="PROSITE" id="PS50262"/>
    </source>
</evidence>
<feature type="transmembrane region" description="Helical" evidence="8">
    <location>
        <begin position="16"/>
        <end position="40"/>
    </location>
</feature>
<keyword evidence="5 8" id="KW-0472">Membrane</keyword>
<keyword evidence="12" id="KW-1185">Reference proteome</keyword>
<evidence type="ECO:0000256" key="8">
    <source>
        <dbReference type="SAM" id="Phobius"/>
    </source>
</evidence>
<evidence type="ECO:0000256" key="2">
    <source>
        <dbReference type="ARBA" id="ARBA00022692"/>
    </source>
</evidence>
<gene>
    <name evidence="11" type="ORF">EDS130_LOCUS24395</name>
    <name evidence="10" type="ORF">XAT740_LOCUS17498</name>
</gene>
<protein>
    <recommendedName>
        <fullName evidence="9">G-protein coupled receptors family 1 profile domain-containing protein</fullName>
    </recommendedName>
</protein>
<dbReference type="PANTHER" id="PTHR24243:SF230">
    <property type="entry name" value="G-PROTEIN COUPLED RECEPTORS FAMILY 1 PROFILE DOMAIN-CONTAINING PROTEIN"/>
    <property type="match status" value="1"/>
</dbReference>
<accession>A0A814V3B1</accession>
<evidence type="ECO:0000256" key="6">
    <source>
        <dbReference type="ARBA" id="ARBA00023170"/>
    </source>
</evidence>
<evidence type="ECO:0000256" key="5">
    <source>
        <dbReference type="ARBA" id="ARBA00023136"/>
    </source>
</evidence>
<organism evidence="11 13">
    <name type="scientific">Adineta ricciae</name>
    <name type="common">Rotifer</name>
    <dbReference type="NCBI Taxonomy" id="249248"/>
    <lineage>
        <taxon>Eukaryota</taxon>
        <taxon>Metazoa</taxon>
        <taxon>Spiralia</taxon>
        <taxon>Gnathifera</taxon>
        <taxon>Rotifera</taxon>
        <taxon>Eurotatoria</taxon>
        <taxon>Bdelloidea</taxon>
        <taxon>Adinetida</taxon>
        <taxon>Adinetidae</taxon>
        <taxon>Adineta</taxon>
    </lineage>
</organism>
<dbReference type="Pfam" id="PF00001">
    <property type="entry name" value="7tm_1"/>
    <property type="match status" value="1"/>
</dbReference>
<keyword evidence="3 8" id="KW-1133">Transmembrane helix</keyword>
<evidence type="ECO:0000256" key="1">
    <source>
        <dbReference type="ARBA" id="ARBA00004141"/>
    </source>
</evidence>
<keyword evidence="7" id="KW-0807">Transducer</keyword>
<evidence type="ECO:0000313" key="11">
    <source>
        <dbReference type="EMBL" id="CAF1183700.1"/>
    </source>
</evidence>
<dbReference type="OrthoDB" id="10033130at2759"/>
<feature type="transmembrane region" description="Helical" evidence="8">
    <location>
        <begin position="137"/>
        <end position="156"/>
    </location>
</feature>
<feature type="transmembrane region" description="Helical" evidence="8">
    <location>
        <begin position="52"/>
        <end position="75"/>
    </location>
</feature>
<evidence type="ECO:0000313" key="13">
    <source>
        <dbReference type="Proteomes" id="UP000663852"/>
    </source>
</evidence>
<name>A0A814V3B1_ADIRI</name>
<reference evidence="11" key="1">
    <citation type="submission" date="2021-02" db="EMBL/GenBank/DDBJ databases">
        <authorList>
            <person name="Nowell W R."/>
        </authorList>
    </citation>
    <scope>NUCLEOTIDE SEQUENCE</scope>
</reference>
<feature type="transmembrane region" description="Helical" evidence="8">
    <location>
        <begin position="95"/>
        <end position="117"/>
    </location>
</feature>
<dbReference type="SUPFAM" id="SSF81321">
    <property type="entry name" value="Family A G protein-coupled receptor-like"/>
    <property type="match status" value="1"/>
</dbReference>
<keyword evidence="2 8" id="KW-0812">Transmembrane</keyword>
<evidence type="ECO:0000313" key="10">
    <source>
        <dbReference type="EMBL" id="CAF1084452.1"/>
    </source>
</evidence>
<proteinExistence type="predicted"/>
<keyword evidence="6" id="KW-0675">Receptor</keyword>
<feature type="domain" description="G-protein coupled receptors family 1 profile" evidence="9">
    <location>
        <begin position="31"/>
        <end position="289"/>
    </location>
</feature>
<dbReference type="GO" id="GO:0005886">
    <property type="term" value="C:plasma membrane"/>
    <property type="evidence" value="ECO:0007669"/>
    <property type="project" value="TreeGrafter"/>
</dbReference>
<dbReference type="GO" id="GO:0004930">
    <property type="term" value="F:G protein-coupled receptor activity"/>
    <property type="evidence" value="ECO:0007669"/>
    <property type="project" value="UniProtKB-KW"/>
</dbReference>
<dbReference type="EMBL" id="CAJNOJ010000138">
    <property type="protein sequence ID" value="CAF1183700.1"/>
    <property type="molecule type" value="Genomic_DNA"/>
</dbReference>
<dbReference type="InterPro" id="IPR017452">
    <property type="entry name" value="GPCR_Rhodpsn_7TM"/>
</dbReference>
<evidence type="ECO:0000256" key="7">
    <source>
        <dbReference type="ARBA" id="ARBA00023224"/>
    </source>
</evidence>